<comment type="caution">
    <text evidence="1">The sequence shown here is derived from an EMBL/GenBank/DDBJ whole genome shotgun (WGS) entry which is preliminary data.</text>
</comment>
<sequence>MEKRLMRSTRNERSVSFSGEQVDLHSMLSQEIDRCLGRRAGQIPDSEIKILDRGGIMHRDLRISCQGQVSDLKKMISANSSSLHYLRH</sequence>
<organism evidence="1 2">
    <name type="scientific">Elysia crispata</name>
    <name type="common">lettuce slug</name>
    <dbReference type="NCBI Taxonomy" id="231223"/>
    <lineage>
        <taxon>Eukaryota</taxon>
        <taxon>Metazoa</taxon>
        <taxon>Spiralia</taxon>
        <taxon>Lophotrochozoa</taxon>
        <taxon>Mollusca</taxon>
        <taxon>Gastropoda</taxon>
        <taxon>Heterobranchia</taxon>
        <taxon>Euthyneura</taxon>
        <taxon>Panpulmonata</taxon>
        <taxon>Sacoglossa</taxon>
        <taxon>Placobranchoidea</taxon>
        <taxon>Plakobranchidae</taxon>
        <taxon>Elysia</taxon>
    </lineage>
</organism>
<gene>
    <name evidence="1" type="ORF">RRG08_050207</name>
</gene>
<name>A0AAE1DBZ1_9GAST</name>
<dbReference type="EMBL" id="JAWDGP010004497">
    <property type="protein sequence ID" value="KAK3763843.1"/>
    <property type="molecule type" value="Genomic_DNA"/>
</dbReference>
<dbReference type="AlphaFoldDB" id="A0AAE1DBZ1"/>
<reference evidence="1" key="1">
    <citation type="journal article" date="2023" name="G3 (Bethesda)">
        <title>A reference genome for the long-term kleptoplast-retaining sea slug Elysia crispata morphotype clarki.</title>
        <authorList>
            <person name="Eastman K.E."/>
            <person name="Pendleton A.L."/>
            <person name="Shaikh M.A."/>
            <person name="Suttiyut T."/>
            <person name="Ogas R."/>
            <person name="Tomko P."/>
            <person name="Gavelis G."/>
            <person name="Widhalm J.R."/>
            <person name="Wisecaver J.H."/>
        </authorList>
    </citation>
    <scope>NUCLEOTIDE SEQUENCE</scope>
    <source>
        <strain evidence="1">ECLA1</strain>
    </source>
</reference>
<proteinExistence type="predicted"/>
<keyword evidence="2" id="KW-1185">Reference proteome</keyword>
<evidence type="ECO:0000313" key="2">
    <source>
        <dbReference type="Proteomes" id="UP001283361"/>
    </source>
</evidence>
<dbReference type="Proteomes" id="UP001283361">
    <property type="component" value="Unassembled WGS sequence"/>
</dbReference>
<accession>A0AAE1DBZ1</accession>
<protein>
    <submittedName>
        <fullName evidence="1">Uncharacterized protein</fullName>
    </submittedName>
</protein>
<evidence type="ECO:0000313" key="1">
    <source>
        <dbReference type="EMBL" id="KAK3763843.1"/>
    </source>
</evidence>